<evidence type="ECO:0000313" key="5">
    <source>
        <dbReference type="EMBL" id="UUC45879.1"/>
    </source>
</evidence>
<keyword evidence="1" id="KW-0489">Methyltransferase</keyword>
<keyword evidence="4" id="KW-0694">RNA-binding</keyword>
<dbReference type="EMBL" id="CP101751">
    <property type="protein sequence ID" value="UUC45879.1"/>
    <property type="molecule type" value="Genomic_DNA"/>
</dbReference>
<dbReference type="Proteomes" id="UP001059844">
    <property type="component" value="Chromosome"/>
</dbReference>
<gene>
    <name evidence="5" type="ORF">NOX80_01440</name>
</gene>
<dbReference type="InterPro" id="IPR029063">
    <property type="entry name" value="SAM-dependent_MTases_sf"/>
</dbReference>
<dbReference type="CDD" id="cd02440">
    <property type="entry name" value="AdoMet_MTases"/>
    <property type="match status" value="1"/>
</dbReference>
<protein>
    <submittedName>
        <fullName evidence="5">Ribosomal RNA adenine dimethylase</fullName>
    </submittedName>
</protein>
<organism evidence="5 6">
    <name type="scientific">Flavobacterium cerinum</name>
    <dbReference type="NCBI Taxonomy" id="2502784"/>
    <lineage>
        <taxon>Bacteria</taxon>
        <taxon>Pseudomonadati</taxon>
        <taxon>Bacteroidota</taxon>
        <taxon>Flavobacteriia</taxon>
        <taxon>Flavobacteriales</taxon>
        <taxon>Flavobacteriaceae</taxon>
        <taxon>Flavobacterium</taxon>
    </lineage>
</organism>
<keyword evidence="3" id="KW-0949">S-adenosyl-L-methionine</keyword>
<dbReference type="SUPFAM" id="SSF53335">
    <property type="entry name" value="S-adenosyl-L-methionine-dependent methyltransferases"/>
    <property type="match status" value="1"/>
</dbReference>
<sequence length="182" mass="20724">MDKKFISEVLKSGGTIGALSPSSSFLAKKMLRPIRFNKARCIVEYGPGTGIFTLKLLEKLHPEGKLLVFEVNKEFSESLKQINDPRLIVINDSAEKIESYLRQHNCPHADFIVSSLPLTVLPENMVHNILINSKYCLSDSGAFIQFQYSLKLRSKLNSIFPRVKIRFTFFNIPPAFVFICRK</sequence>
<evidence type="ECO:0000256" key="3">
    <source>
        <dbReference type="ARBA" id="ARBA00022691"/>
    </source>
</evidence>
<dbReference type="Pfam" id="PF00398">
    <property type="entry name" value="RrnaAD"/>
    <property type="match status" value="1"/>
</dbReference>
<dbReference type="RefSeq" id="WP_256551562.1">
    <property type="nucleotide sequence ID" value="NZ_CP101751.1"/>
</dbReference>
<proteinExistence type="predicted"/>
<accession>A0ABY5ISV8</accession>
<evidence type="ECO:0000256" key="1">
    <source>
        <dbReference type="ARBA" id="ARBA00022603"/>
    </source>
</evidence>
<evidence type="ECO:0000313" key="6">
    <source>
        <dbReference type="Proteomes" id="UP001059844"/>
    </source>
</evidence>
<dbReference type="InterPro" id="IPR001737">
    <property type="entry name" value="KsgA/Erm"/>
</dbReference>
<evidence type="ECO:0000256" key="4">
    <source>
        <dbReference type="ARBA" id="ARBA00022884"/>
    </source>
</evidence>
<keyword evidence="6" id="KW-1185">Reference proteome</keyword>
<name>A0ABY5ISV8_9FLAO</name>
<evidence type="ECO:0000256" key="2">
    <source>
        <dbReference type="ARBA" id="ARBA00022679"/>
    </source>
</evidence>
<keyword evidence="2" id="KW-0808">Transferase</keyword>
<dbReference type="Gene3D" id="3.40.50.150">
    <property type="entry name" value="Vaccinia Virus protein VP39"/>
    <property type="match status" value="1"/>
</dbReference>
<reference evidence="5" key="1">
    <citation type="submission" date="2022-07" db="EMBL/GenBank/DDBJ databases">
        <title>Isolation, identification, and degradation of a PFOSA degrading strain from sewage treatment plant.</title>
        <authorList>
            <person name="Zhang L."/>
            <person name="Huo Y."/>
        </authorList>
    </citation>
    <scope>NUCLEOTIDE SEQUENCE</scope>
    <source>
        <strain evidence="5">C1</strain>
    </source>
</reference>